<comment type="caution">
    <text evidence="1">The sequence shown here is derived from an EMBL/GenBank/DDBJ whole genome shotgun (WGS) entry which is preliminary data.</text>
</comment>
<reference evidence="1 2" key="1">
    <citation type="submission" date="2007-01" db="EMBL/GenBank/DDBJ databases">
        <authorList>
            <person name="Haygood M."/>
            <person name="Podell S."/>
            <person name="Anderson C."/>
            <person name="Hopkinson B."/>
            <person name="Roe K."/>
            <person name="Barbeau K."/>
            <person name="Gaasterland T."/>
            <person name="Ferriera S."/>
            <person name="Johnson J."/>
            <person name="Kravitz S."/>
            <person name="Beeson K."/>
            <person name="Sutton G."/>
            <person name="Rogers Y.-H."/>
            <person name="Friedman R."/>
            <person name="Frazier M."/>
            <person name="Venter J.C."/>
        </authorList>
    </citation>
    <scope>NUCLEOTIDE SEQUENCE [LARGE SCALE GENOMIC DNA]</scope>
    <source>
        <strain evidence="1 2">ATCC 23134</strain>
    </source>
</reference>
<gene>
    <name evidence="1" type="ORF">M23134_08316</name>
</gene>
<evidence type="ECO:0000313" key="2">
    <source>
        <dbReference type="Proteomes" id="UP000004095"/>
    </source>
</evidence>
<dbReference type="AlphaFoldDB" id="A1ZQJ2"/>
<accession>A1ZQJ2</accession>
<proteinExistence type="predicted"/>
<dbReference type="EMBL" id="AAWS01000024">
    <property type="protein sequence ID" value="EAY27364.1"/>
    <property type="molecule type" value="Genomic_DNA"/>
</dbReference>
<name>A1ZQJ2_MICM2</name>
<keyword evidence="2" id="KW-1185">Reference proteome</keyword>
<sequence>MVAGLLVLCLWANAQTPVNQAMATQLRKAEKQLTQSFKELRNPARMNIHGYVYLGQETNTTAAYIKGYGVVITLPRVMLGVRSRRVRRNRKTGKLYVKFRGNTRVALDKSKYNINDRLVHYMRSGSKPDYKYTLVDRNEVVKKRKADLKAAMKSFLAKASGLMTLLTGNEKIELVYDHRNKRYYQSRSKKYSVLMPRFLVASIDKQTWSNNPDKVNFSKETRLNTTNRSLEVMSGIIEGLFKRSVSQSFQGYNRVRYHQLGDMGVLYSLQLNQRVNVSHDEKYVIIKDNKVIDSDSIRARKSGNYAQVKAARQQAYGKAYQKFEQEIKQYLVEYGKVLQGIAANKWLVLQVSLPKMWYTKDDPNVPHSVQVSVKAGVLQNVKAGRMTAENAQSQVVLQKY</sequence>
<dbReference type="Proteomes" id="UP000004095">
    <property type="component" value="Unassembled WGS sequence"/>
</dbReference>
<organism evidence="1 2">
    <name type="scientific">Microscilla marina ATCC 23134</name>
    <dbReference type="NCBI Taxonomy" id="313606"/>
    <lineage>
        <taxon>Bacteria</taxon>
        <taxon>Pseudomonadati</taxon>
        <taxon>Bacteroidota</taxon>
        <taxon>Cytophagia</taxon>
        <taxon>Cytophagales</taxon>
        <taxon>Microscillaceae</taxon>
        <taxon>Microscilla</taxon>
    </lineage>
</organism>
<evidence type="ECO:0000313" key="1">
    <source>
        <dbReference type="EMBL" id="EAY27364.1"/>
    </source>
</evidence>
<protein>
    <submittedName>
        <fullName evidence="1">Uncharacterized protein</fullName>
    </submittedName>
</protein>